<reference evidence="1 2" key="1">
    <citation type="submission" date="2016-03" db="EMBL/GenBank/DDBJ databases">
        <title>EvidentialGene: Evidence-directed Construction of Genes on Genomes.</title>
        <authorList>
            <person name="Gilbert D.G."/>
            <person name="Choi J.-H."/>
            <person name="Mockaitis K."/>
            <person name="Colbourne J."/>
            <person name="Pfrender M."/>
        </authorList>
    </citation>
    <scope>NUCLEOTIDE SEQUENCE [LARGE SCALE GENOMIC DNA]</scope>
    <source>
        <strain evidence="1 2">Xinb3</strain>
        <tissue evidence="1">Complete organism</tissue>
    </source>
</reference>
<accession>A0A162NHH5</accession>
<proteinExistence type="predicted"/>
<sequence length="77" mass="8737">MPATFFVSFIIFASPKSPPYNEILISLKCLLKEKNFFFVFIRKITILAKGKNDKTLSQLCAPNSSISLGRVLFFLCE</sequence>
<comment type="caution">
    <text evidence="1">The sequence shown here is derived from an EMBL/GenBank/DDBJ whole genome shotgun (WGS) entry which is preliminary data.</text>
</comment>
<gene>
    <name evidence="1" type="ORF">APZ42_016032</name>
</gene>
<organism evidence="1 2">
    <name type="scientific">Daphnia magna</name>
    <dbReference type="NCBI Taxonomy" id="35525"/>
    <lineage>
        <taxon>Eukaryota</taxon>
        <taxon>Metazoa</taxon>
        <taxon>Ecdysozoa</taxon>
        <taxon>Arthropoda</taxon>
        <taxon>Crustacea</taxon>
        <taxon>Branchiopoda</taxon>
        <taxon>Diplostraca</taxon>
        <taxon>Cladocera</taxon>
        <taxon>Anomopoda</taxon>
        <taxon>Daphniidae</taxon>
        <taxon>Daphnia</taxon>
    </lineage>
</organism>
<dbReference type="AlphaFoldDB" id="A0A162NHH5"/>
<evidence type="ECO:0000313" key="1">
    <source>
        <dbReference type="EMBL" id="KZS17986.1"/>
    </source>
</evidence>
<dbReference type="Proteomes" id="UP000076858">
    <property type="component" value="Unassembled WGS sequence"/>
</dbReference>
<keyword evidence="2" id="KW-1185">Reference proteome</keyword>
<name>A0A162NHH5_9CRUS</name>
<evidence type="ECO:0000313" key="2">
    <source>
        <dbReference type="Proteomes" id="UP000076858"/>
    </source>
</evidence>
<dbReference type="EMBL" id="LRGB01000568">
    <property type="protein sequence ID" value="KZS17986.1"/>
    <property type="molecule type" value="Genomic_DNA"/>
</dbReference>
<protein>
    <submittedName>
        <fullName evidence="1">Uncharacterized protein</fullName>
    </submittedName>
</protein>